<evidence type="ECO:0000313" key="3">
    <source>
        <dbReference type="EMBL" id="VDO95679.1"/>
    </source>
</evidence>
<dbReference type="WBParaSite" id="SBAD_0000194401-mRNA-1">
    <property type="protein sequence ID" value="SBAD_0000194401-mRNA-1"/>
    <property type="gene ID" value="SBAD_0000194401"/>
</dbReference>
<dbReference type="GO" id="GO:0005802">
    <property type="term" value="C:trans-Golgi network"/>
    <property type="evidence" value="ECO:0007669"/>
    <property type="project" value="TreeGrafter"/>
</dbReference>
<dbReference type="InterPro" id="IPR039156">
    <property type="entry name" value="PHAF1/BROMI"/>
</dbReference>
<gene>
    <name evidence="3" type="ORF">SBAD_LOCUS1854</name>
</gene>
<reference evidence="5" key="1">
    <citation type="submission" date="2016-06" db="UniProtKB">
        <authorList>
            <consortium name="WormBaseParasite"/>
        </authorList>
    </citation>
    <scope>IDENTIFICATION</scope>
</reference>
<keyword evidence="2" id="KW-0472">Membrane</keyword>
<dbReference type="EMBL" id="UZAM01006977">
    <property type="protein sequence ID" value="VDO95679.1"/>
    <property type="molecule type" value="Genomic_DNA"/>
</dbReference>
<dbReference type="GO" id="GO:0043001">
    <property type="term" value="P:Golgi to plasma membrane protein transport"/>
    <property type="evidence" value="ECO:0007669"/>
    <property type="project" value="TreeGrafter"/>
</dbReference>
<feature type="transmembrane region" description="Helical" evidence="2">
    <location>
        <begin position="283"/>
        <end position="308"/>
    </location>
</feature>
<sequence>MPICLVLAGLQKHYQVFKGIELLYNDKAPLAFDVLLNLTCDGIKLGFDASFQRLKVISLPNYANSESDLGTTARRCTLLSSPSEIPDIQKINQIFGATRPGVYDSAQQVYMLKWRGLCCTLPVESKLKVGYDRDCGADSSDTLSFQPHCIHGFSSLEFPCDASPVVDKISIYDGNSPTDIRMAEIPINCYYGNCYAESVNVIRRTDRTIGLSIELKSECIQPDTYYDLYLKTFSSDVCIGDFCQEVLSAIGAPNRIFYKSEDKMKIHLPSDQRLKKSLESDYFFNYFTLGLVSTVYLYAYSCVFAYLYGTATG</sequence>
<dbReference type="InterPro" id="IPR005373">
    <property type="entry name" value="PHAF1"/>
</dbReference>
<protein>
    <submittedName>
        <fullName evidence="3 5">Uncharacterized protein</fullName>
    </submittedName>
</protein>
<evidence type="ECO:0000313" key="5">
    <source>
        <dbReference type="WBParaSite" id="SBAD_0000194401-mRNA-1"/>
    </source>
</evidence>
<evidence type="ECO:0000256" key="2">
    <source>
        <dbReference type="SAM" id="Phobius"/>
    </source>
</evidence>
<comment type="similarity">
    <text evidence="1">Belongs to the PHAF1 family.</text>
</comment>
<dbReference type="PANTHER" id="PTHR13465">
    <property type="entry name" value="UPF0183 PROTEIN"/>
    <property type="match status" value="1"/>
</dbReference>
<keyword evidence="2" id="KW-0812">Transmembrane</keyword>
<dbReference type="PANTHER" id="PTHR13465:SF2">
    <property type="entry name" value="PHAGOSOME ASSEMBLY FACTOR 1"/>
    <property type="match status" value="1"/>
</dbReference>
<reference evidence="3 4" key="2">
    <citation type="submission" date="2018-11" db="EMBL/GenBank/DDBJ databases">
        <authorList>
            <consortium name="Pathogen Informatics"/>
        </authorList>
    </citation>
    <scope>NUCLEOTIDE SEQUENCE [LARGE SCALE GENOMIC DNA]</scope>
</reference>
<keyword evidence="4" id="KW-1185">Reference proteome</keyword>
<proteinExistence type="inferred from homology"/>
<evidence type="ECO:0000313" key="4">
    <source>
        <dbReference type="Proteomes" id="UP000270296"/>
    </source>
</evidence>
<evidence type="ECO:0000256" key="1">
    <source>
        <dbReference type="ARBA" id="ARBA00024339"/>
    </source>
</evidence>
<name>A0A183IE10_9BILA</name>
<organism evidence="5">
    <name type="scientific">Soboliphyme baturini</name>
    <dbReference type="NCBI Taxonomy" id="241478"/>
    <lineage>
        <taxon>Eukaryota</taxon>
        <taxon>Metazoa</taxon>
        <taxon>Ecdysozoa</taxon>
        <taxon>Nematoda</taxon>
        <taxon>Enoplea</taxon>
        <taxon>Dorylaimia</taxon>
        <taxon>Dioctophymatida</taxon>
        <taxon>Dioctophymatoidea</taxon>
        <taxon>Soboliphymatidae</taxon>
        <taxon>Soboliphyme</taxon>
    </lineage>
</organism>
<dbReference type="AlphaFoldDB" id="A0A183IE10"/>
<dbReference type="Proteomes" id="UP000270296">
    <property type="component" value="Unassembled WGS sequence"/>
</dbReference>
<keyword evidence="2" id="KW-1133">Transmembrane helix</keyword>
<dbReference type="OrthoDB" id="411211at2759"/>
<accession>A0A183IE10</accession>
<dbReference type="Pfam" id="PF03676">
    <property type="entry name" value="PHAF1"/>
    <property type="match status" value="1"/>
</dbReference>